<keyword evidence="2" id="KW-1185">Reference proteome</keyword>
<dbReference type="EMBL" id="QXDC01000002">
    <property type="protein sequence ID" value="RIA46033.1"/>
    <property type="molecule type" value="Genomic_DNA"/>
</dbReference>
<gene>
    <name evidence="1" type="ORF">DFR49_0562</name>
</gene>
<dbReference type="AlphaFoldDB" id="A0A397PC76"/>
<dbReference type="Gene3D" id="3.30.565.10">
    <property type="entry name" value="Histidine kinase-like ATPase, C-terminal domain"/>
    <property type="match status" value="1"/>
</dbReference>
<dbReference type="RefSeq" id="WP_004211499.1">
    <property type="nucleotide sequence ID" value="NZ_QXDC01000002.1"/>
</dbReference>
<sequence>MTFPSTIHTMVGQSLLTKIGRFFNGSVQDVLTETIQNSRRAGATRIDISRGGASDTPILYIRDDGRGISDPTKFLTLGDSGWSESIARSEDPAGMGVFSLAGRNVTVRSYAAELSAAWQVTITPDAWESGKLLDLVPSSIAKGTEIEIDLPASWASALEQAVKNAARFCPVPIYFCGNRMPHEDFLRDAVRVEEWNGCRIGIFDAKHDLPRELVRMNFHGLTVPCRLPHVQDADGGLGWCAKVDIVDAPTLQLVLPARKEVVQNAAFNALHDACEEAIYRTVAREGHHRLSHAHWLRAKALGVSLPEAAPWLSRWVPRTAETDNALLGDRVAGGRMILMPTDEPYIEQCVGRGIASKPLLGATPVDPVPEFVGYSWYDALPRVLGWSFRVQQGNGDIFDYAADVQLPQGVTSGPVDAITLEIAVQEAGSSDEPAEVIALPADLLIVPGDCWTDLEEVAILLTPDCTIEPGDLASLLERACFYASDDCDTDSYETQQAAFEMQARFTANLLLLGEDTAIIQRVHEAMRQHVSWLIPKDRAITVRAVNYQVEAAFADNDDAPAVVAAE</sequence>
<evidence type="ECO:0000313" key="1">
    <source>
        <dbReference type="EMBL" id="RIA46033.1"/>
    </source>
</evidence>
<accession>A0A397PC76</accession>
<protein>
    <recommendedName>
        <fullName evidence="3">Histidine kinase/DNA gyrase B/HSP90-like ATPase</fullName>
    </recommendedName>
</protein>
<evidence type="ECO:0008006" key="3">
    <source>
        <dbReference type="Google" id="ProtNLM"/>
    </source>
</evidence>
<name>A0A397PC76_9SPHN</name>
<reference evidence="1 2" key="1">
    <citation type="submission" date="2018-08" db="EMBL/GenBank/DDBJ databases">
        <title>Genomic Encyclopedia of Type Strains, Phase IV (KMG-IV): sequencing the most valuable type-strain genomes for metagenomic binning, comparative biology and taxonomic classification.</title>
        <authorList>
            <person name="Goeker M."/>
        </authorList>
    </citation>
    <scope>NUCLEOTIDE SEQUENCE [LARGE SCALE GENOMIC DNA]</scope>
    <source>
        <strain evidence="1 2">DSM 25527</strain>
    </source>
</reference>
<dbReference type="SUPFAM" id="SSF55874">
    <property type="entry name" value="ATPase domain of HSP90 chaperone/DNA topoisomerase II/histidine kinase"/>
    <property type="match status" value="1"/>
</dbReference>
<dbReference type="InterPro" id="IPR036890">
    <property type="entry name" value="HATPase_C_sf"/>
</dbReference>
<organism evidence="1 2">
    <name type="scientific">Hephaestia caeni</name>
    <dbReference type="NCBI Taxonomy" id="645617"/>
    <lineage>
        <taxon>Bacteria</taxon>
        <taxon>Pseudomonadati</taxon>
        <taxon>Pseudomonadota</taxon>
        <taxon>Alphaproteobacteria</taxon>
        <taxon>Sphingomonadales</taxon>
        <taxon>Sphingomonadaceae</taxon>
        <taxon>Hephaestia</taxon>
    </lineage>
</organism>
<proteinExistence type="predicted"/>
<dbReference type="Proteomes" id="UP000266568">
    <property type="component" value="Unassembled WGS sequence"/>
</dbReference>
<dbReference type="OrthoDB" id="7395097at2"/>
<evidence type="ECO:0000313" key="2">
    <source>
        <dbReference type="Proteomes" id="UP000266568"/>
    </source>
</evidence>
<comment type="caution">
    <text evidence="1">The sequence shown here is derived from an EMBL/GenBank/DDBJ whole genome shotgun (WGS) entry which is preliminary data.</text>
</comment>